<reference evidence="3" key="1">
    <citation type="journal article" date="2014" name="Int. J. Syst. Evol. Microbiol.">
        <title>Complete genome sequence of Corynebacterium casei LMG S-19264T (=DSM 44701T), isolated from a smear-ripened cheese.</title>
        <authorList>
            <consortium name="US DOE Joint Genome Institute (JGI-PGF)"/>
            <person name="Walter F."/>
            <person name="Albersmeier A."/>
            <person name="Kalinowski J."/>
            <person name="Ruckert C."/>
        </authorList>
    </citation>
    <scope>NUCLEOTIDE SEQUENCE</scope>
    <source>
        <strain evidence="3">CGMCC 1.15447</strain>
    </source>
</reference>
<organism evidence="3 4">
    <name type="scientific">Edaphobacter acidisoli</name>
    <dbReference type="NCBI Taxonomy" id="2040573"/>
    <lineage>
        <taxon>Bacteria</taxon>
        <taxon>Pseudomonadati</taxon>
        <taxon>Acidobacteriota</taxon>
        <taxon>Terriglobia</taxon>
        <taxon>Terriglobales</taxon>
        <taxon>Acidobacteriaceae</taxon>
        <taxon>Edaphobacter</taxon>
    </lineage>
</organism>
<evidence type="ECO:0000256" key="2">
    <source>
        <dbReference type="SAM" id="SignalP"/>
    </source>
</evidence>
<keyword evidence="1" id="KW-1133">Transmembrane helix</keyword>
<dbReference type="AlphaFoldDB" id="A0A916W3L5"/>
<evidence type="ECO:0000256" key="1">
    <source>
        <dbReference type="SAM" id="Phobius"/>
    </source>
</evidence>
<protein>
    <recommendedName>
        <fullName evidence="5">DUF4136 domain-containing protein</fullName>
    </recommendedName>
</protein>
<evidence type="ECO:0000313" key="3">
    <source>
        <dbReference type="EMBL" id="GGA63350.1"/>
    </source>
</evidence>
<keyword evidence="4" id="KW-1185">Reference proteome</keyword>
<gene>
    <name evidence="3" type="ORF">GCM10011507_13760</name>
</gene>
<dbReference type="EMBL" id="BMJB01000001">
    <property type="protein sequence ID" value="GGA63350.1"/>
    <property type="molecule type" value="Genomic_DNA"/>
</dbReference>
<dbReference type="RefSeq" id="WP_188758499.1">
    <property type="nucleotide sequence ID" value="NZ_BMJB01000001.1"/>
</dbReference>
<feature type="signal peptide" evidence="2">
    <location>
        <begin position="1"/>
        <end position="26"/>
    </location>
</feature>
<feature type="chain" id="PRO_5036857510" description="DUF4136 domain-containing protein" evidence="2">
    <location>
        <begin position="27"/>
        <end position="236"/>
    </location>
</feature>
<sequence>MHATIRKLFCYSLALVFLNTTTLLKAQSTASTASSLTPPQITSAHTIFLSNAGGSTYFNAFTGGPDRAYTQLLGALENWNRYQIVQSPSQADLIFEIQGIAPATASPGNDIPGGCSPQLILRIRDPQSNAILWTTSANVRASGLQKSRDKGFDQSIAVLVDHVRQLTGEQLSPTEQAAVRSNASTYSKAMIGLLVAGAVGAVIMAVVGIHLVHEHQNQTLTSPTLPTCPTAPACPI</sequence>
<keyword evidence="2" id="KW-0732">Signal</keyword>
<evidence type="ECO:0000313" key="4">
    <source>
        <dbReference type="Proteomes" id="UP000648801"/>
    </source>
</evidence>
<keyword evidence="1" id="KW-0812">Transmembrane</keyword>
<reference evidence="3" key="2">
    <citation type="submission" date="2020-09" db="EMBL/GenBank/DDBJ databases">
        <authorList>
            <person name="Sun Q."/>
            <person name="Zhou Y."/>
        </authorList>
    </citation>
    <scope>NUCLEOTIDE SEQUENCE</scope>
    <source>
        <strain evidence="3">CGMCC 1.15447</strain>
    </source>
</reference>
<keyword evidence="1" id="KW-0472">Membrane</keyword>
<comment type="caution">
    <text evidence="3">The sequence shown here is derived from an EMBL/GenBank/DDBJ whole genome shotgun (WGS) entry which is preliminary data.</text>
</comment>
<dbReference type="Proteomes" id="UP000648801">
    <property type="component" value="Unassembled WGS sequence"/>
</dbReference>
<accession>A0A916W3L5</accession>
<evidence type="ECO:0008006" key="5">
    <source>
        <dbReference type="Google" id="ProtNLM"/>
    </source>
</evidence>
<feature type="transmembrane region" description="Helical" evidence="1">
    <location>
        <begin position="189"/>
        <end position="212"/>
    </location>
</feature>
<proteinExistence type="predicted"/>
<name>A0A916W3L5_9BACT</name>